<dbReference type="Proteomes" id="UP001059380">
    <property type="component" value="Chromosome"/>
</dbReference>
<dbReference type="EMBL" id="CP093313">
    <property type="protein sequence ID" value="UWZ85365.1"/>
    <property type="molecule type" value="Genomic_DNA"/>
</dbReference>
<evidence type="ECO:0000313" key="2">
    <source>
        <dbReference type="EMBL" id="UWZ85365.1"/>
    </source>
</evidence>
<accession>A0A9J7BWH4</accession>
<protein>
    <submittedName>
        <fullName evidence="2">Uncharacterized protein</fullName>
    </submittedName>
</protein>
<reference evidence="2" key="1">
    <citation type="submission" date="2021-04" db="EMBL/GenBank/DDBJ databases">
        <title>Phylogenetic analysis of Acidobacteriaceae.</title>
        <authorList>
            <person name="Qiu L."/>
            <person name="Zhang Q."/>
        </authorList>
    </citation>
    <scope>NUCLEOTIDE SEQUENCE</scope>
    <source>
        <strain evidence="2">DSM 25168</strain>
    </source>
</reference>
<sequence>MSDDLHKHKATSQQDARLPTTERENIDDEPEVDSHHSDTAKDTNVVRGDDRPQSVRHGG</sequence>
<evidence type="ECO:0000256" key="1">
    <source>
        <dbReference type="SAM" id="MobiDB-lite"/>
    </source>
</evidence>
<organism evidence="2 3">
    <name type="scientific">Occallatibacter riparius</name>
    <dbReference type="NCBI Taxonomy" id="1002689"/>
    <lineage>
        <taxon>Bacteria</taxon>
        <taxon>Pseudomonadati</taxon>
        <taxon>Acidobacteriota</taxon>
        <taxon>Terriglobia</taxon>
        <taxon>Terriglobales</taxon>
        <taxon>Acidobacteriaceae</taxon>
        <taxon>Occallatibacter</taxon>
    </lineage>
</organism>
<feature type="region of interest" description="Disordered" evidence="1">
    <location>
        <begin position="1"/>
        <end position="59"/>
    </location>
</feature>
<proteinExistence type="predicted"/>
<name>A0A9J7BWH4_9BACT</name>
<feature type="compositionally biased region" description="Basic and acidic residues" evidence="1">
    <location>
        <begin position="32"/>
        <end position="41"/>
    </location>
</feature>
<dbReference type="AlphaFoldDB" id="A0A9J7BWH4"/>
<gene>
    <name evidence="2" type="ORF">MOP44_05350</name>
</gene>
<dbReference type="KEGG" id="orp:MOP44_05350"/>
<keyword evidence="3" id="KW-1185">Reference proteome</keyword>
<dbReference type="RefSeq" id="WP_260794882.1">
    <property type="nucleotide sequence ID" value="NZ_CP093313.1"/>
</dbReference>
<evidence type="ECO:0000313" key="3">
    <source>
        <dbReference type="Proteomes" id="UP001059380"/>
    </source>
</evidence>